<sequence>MKIYISYFSTAFFNFWLISFYLGFSAGFASYIPIVALLGVVILFVIAIPILIYYFRIGIIIGLIACIILSVHGVSIFWGIIEEGSFNWGLFILSPFFLTLTSIYFSLNALYGTKKISNLPKDKNIKLILSSIPIILFTLYLIFYGKFWNINEFKI</sequence>
<keyword evidence="1" id="KW-1133">Transmembrane helix</keyword>
<keyword evidence="1" id="KW-0472">Membrane</keyword>
<evidence type="ECO:0000313" key="2">
    <source>
        <dbReference type="EMBL" id="RCR65965.1"/>
    </source>
</evidence>
<proteinExistence type="predicted"/>
<evidence type="ECO:0000313" key="3">
    <source>
        <dbReference type="Proteomes" id="UP000253383"/>
    </source>
</evidence>
<reference evidence="2 3" key="1">
    <citation type="submission" date="2018-07" db="EMBL/GenBank/DDBJ databases">
        <title>Genome analysis of Larkinella rosea.</title>
        <authorList>
            <person name="Zhou Z."/>
            <person name="Wang G."/>
        </authorList>
    </citation>
    <scope>NUCLEOTIDE SEQUENCE [LARGE SCALE GENOMIC DNA]</scope>
    <source>
        <strain evidence="3">zzj9</strain>
    </source>
</reference>
<evidence type="ECO:0000256" key="1">
    <source>
        <dbReference type="SAM" id="Phobius"/>
    </source>
</evidence>
<protein>
    <submittedName>
        <fullName evidence="2">Uncharacterized protein</fullName>
    </submittedName>
</protein>
<feature type="transmembrane region" description="Helical" evidence="1">
    <location>
        <begin position="59"/>
        <end position="80"/>
    </location>
</feature>
<gene>
    <name evidence="2" type="ORF">DUE52_29545</name>
</gene>
<comment type="caution">
    <text evidence="2">The sequence shown here is derived from an EMBL/GenBank/DDBJ whole genome shotgun (WGS) entry which is preliminary data.</text>
</comment>
<feature type="transmembrane region" description="Helical" evidence="1">
    <location>
        <begin position="30"/>
        <end position="52"/>
    </location>
</feature>
<dbReference type="EMBL" id="QOWE01000033">
    <property type="protein sequence ID" value="RCR65965.1"/>
    <property type="molecule type" value="Genomic_DNA"/>
</dbReference>
<keyword evidence="1" id="KW-0812">Transmembrane</keyword>
<feature type="transmembrane region" description="Helical" evidence="1">
    <location>
        <begin position="7"/>
        <end position="24"/>
    </location>
</feature>
<feature type="transmembrane region" description="Helical" evidence="1">
    <location>
        <begin position="86"/>
        <end position="107"/>
    </location>
</feature>
<organism evidence="2 3">
    <name type="scientific">Larkinella punicea</name>
    <dbReference type="NCBI Taxonomy" id="2315727"/>
    <lineage>
        <taxon>Bacteria</taxon>
        <taxon>Pseudomonadati</taxon>
        <taxon>Bacteroidota</taxon>
        <taxon>Cytophagia</taxon>
        <taxon>Cytophagales</taxon>
        <taxon>Spirosomataceae</taxon>
        <taxon>Larkinella</taxon>
    </lineage>
</organism>
<feature type="transmembrane region" description="Helical" evidence="1">
    <location>
        <begin position="127"/>
        <end position="145"/>
    </location>
</feature>
<name>A0A368JFC9_9BACT</name>
<dbReference type="OrthoDB" id="965736at2"/>
<dbReference type="Proteomes" id="UP000253383">
    <property type="component" value="Unassembled WGS sequence"/>
</dbReference>
<dbReference type="RefSeq" id="WP_114409708.1">
    <property type="nucleotide sequence ID" value="NZ_QOWE01000033.1"/>
</dbReference>
<keyword evidence="3" id="KW-1185">Reference proteome</keyword>
<accession>A0A368JFC9</accession>
<dbReference type="AlphaFoldDB" id="A0A368JFC9"/>